<gene>
    <name evidence="1" type="ORF">QBC46DRAFT_343201</name>
</gene>
<accession>A0AAN6N6U9</accession>
<dbReference type="EMBL" id="MU853822">
    <property type="protein sequence ID" value="KAK3938828.1"/>
    <property type="molecule type" value="Genomic_DNA"/>
</dbReference>
<dbReference type="Proteomes" id="UP001303473">
    <property type="component" value="Unassembled WGS sequence"/>
</dbReference>
<reference evidence="2" key="1">
    <citation type="journal article" date="2023" name="Mol. Phylogenet. Evol.">
        <title>Genome-scale phylogeny and comparative genomics of the fungal order Sordariales.</title>
        <authorList>
            <person name="Hensen N."/>
            <person name="Bonometti L."/>
            <person name="Westerberg I."/>
            <person name="Brannstrom I.O."/>
            <person name="Guillou S."/>
            <person name="Cros-Aarteil S."/>
            <person name="Calhoun S."/>
            <person name="Haridas S."/>
            <person name="Kuo A."/>
            <person name="Mondo S."/>
            <person name="Pangilinan J."/>
            <person name="Riley R."/>
            <person name="LaButti K."/>
            <person name="Andreopoulos B."/>
            <person name="Lipzen A."/>
            <person name="Chen C."/>
            <person name="Yan M."/>
            <person name="Daum C."/>
            <person name="Ng V."/>
            <person name="Clum A."/>
            <person name="Steindorff A."/>
            <person name="Ohm R.A."/>
            <person name="Martin F."/>
            <person name="Silar P."/>
            <person name="Natvig D.O."/>
            <person name="Lalanne C."/>
            <person name="Gautier V."/>
            <person name="Ament-Velasquez S.L."/>
            <person name="Kruys A."/>
            <person name="Hutchinson M.I."/>
            <person name="Powell A.J."/>
            <person name="Barry K."/>
            <person name="Miller A.N."/>
            <person name="Grigoriev I.V."/>
            <person name="Debuchy R."/>
            <person name="Gladieux P."/>
            <person name="Hiltunen Thoren M."/>
            <person name="Johannesson H."/>
        </authorList>
    </citation>
    <scope>NUCLEOTIDE SEQUENCE [LARGE SCALE GENOMIC DNA]</scope>
    <source>
        <strain evidence="2">CBS 340.73</strain>
    </source>
</reference>
<organism evidence="1 2">
    <name type="scientific">Diplogelasinospora grovesii</name>
    <dbReference type="NCBI Taxonomy" id="303347"/>
    <lineage>
        <taxon>Eukaryota</taxon>
        <taxon>Fungi</taxon>
        <taxon>Dikarya</taxon>
        <taxon>Ascomycota</taxon>
        <taxon>Pezizomycotina</taxon>
        <taxon>Sordariomycetes</taxon>
        <taxon>Sordariomycetidae</taxon>
        <taxon>Sordariales</taxon>
        <taxon>Diplogelasinosporaceae</taxon>
        <taxon>Diplogelasinospora</taxon>
    </lineage>
</organism>
<name>A0AAN6N6U9_9PEZI</name>
<evidence type="ECO:0008006" key="3">
    <source>
        <dbReference type="Google" id="ProtNLM"/>
    </source>
</evidence>
<protein>
    <recommendedName>
        <fullName evidence="3">NmrA-like domain-containing protein</fullName>
    </recommendedName>
</protein>
<proteinExistence type="predicted"/>
<evidence type="ECO:0000313" key="1">
    <source>
        <dbReference type="EMBL" id="KAK3938828.1"/>
    </source>
</evidence>
<keyword evidence="2" id="KW-1185">Reference proteome</keyword>
<sequence length="133" mass="14736">MTLKGNFNEVELNIWKKVNYLHSTWKKSGLRANPAHKPGREREVVGTLKKTGCDTICLIPPAHRDKFDISVELANAAKKAGVQNVLLISSAGCDYAEREKQPRLREFIDIESIVLSAKGDADTPLGHSPCVIR</sequence>
<dbReference type="AlphaFoldDB" id="A0AAN6N6U9"/>
<comment type="caution">
    <text evidence="1">The sequence shown here is derived from an EMBL/GenBank/DDBJ whole genome shotgun (WGS) entry which is preliminary data.</text>
</comment>
<evidence type="ECO:0000313" key="2">
    <source>
        <dbReference type="Proteomes" id="UP001303473"/>
    </source>
</evidence>